<comment type="caution">
    <text evidence="8">The sequence shown here is derived from an EMBL/GenBank/DDBJ whole genome shotgun (WGS) entry which is preliminary data.</text>
</comment>
<dbReference type="RefSeq" id="WP_240371595.1">
    <property type="nucleotide sequence ID" value="NZ_JAHSSG010000013.1"/>
</dbReference>
<reference evidence="8 9" key="1">
    <citation type="submission" date="2023-03" db="EMBL/GenBank/DDBJ databases">
        <title>Bacillus Genome Sequencing.</title>
        <authorList>
            <person name="Dunlap C."/>
        </authorList>
    </citation>
    <scope>NUCLEOTIDE SEQUENCE [LARGE SCALE GENOMIC DNA]</scope>
    <source>
        <strain evidence="8 9">NRS-38</strain>
    </source>
</reference>
<evidence type="ECO:0000259" key="7">
    <source>
        <dbReference type="PROSITE" id="PS50850"/>
    </source>
</evidence>
<organism evidence="8 9">
    <name type="scientific">Anoxybacteroides rupiense</name>
    <dbReference type="NCBI Taxonomy" id="311460"/>
    <lineage>
        <taxon>Bacteria</taxon>
        <taxon>Bacillati</taxon>
        <taxon>Bacillota</taxon>
        <taxon>Bacilli</taxon>
        <taxon>Bacillales</taxon>
        <taxon>Anoxybacillaceae</taxon>
        <taxon>Anoxybacteroides</taxon>
    </lineage>
</organism>
<gene>
    <name evidence="8" type="ORF">P9850_05330</name>
</gene>
<feature type="transmembrane region" description="Helical" evidence="6">
    <location>
        <begin position="372"/>
        <end position="390"/>
    </location>
</feature>
<dbReference type="EMBL" id="JARTLI010000005">
    <property type="protein sequence ID" value="MED5051285.1"/>
    <property type="molecule type" value="Genomic_DNA"/>
</dbReference>
<dbReference type="PANTHER" id="PTHR23504">
    <property type="entry name" value="MAJOR FACILITATOR SUPERFAMILY DOMAIN-CONTAINING PROTEIN 10"/>
    <property type="match status" value="1"/>
</dbReference>
<dbReference type="Proteomes" id="UP001339962">
    <property type="component" value="Unassembled WGS sequence"/>
</dbReference>
<feature type="transmembrane region" description="Helical" evidence="6">
    <location>
        <begin position="136"/>
        <end position="158"/>
    </location>
</feature>
<evidence type="ECO:0000256" key="4">
    <source>
        <dbReference type="ARBA" id="ARBA00022989"/>
    </source>
</evidence>
<evidence type="ECO:0000256" key="3">
    <source>
        <dbReference type="ARBA" id="ARBA00022692"/>
    </source>
</evidence>
<comment type="subcellular location">
    <subcellularLocation>
        <location evidence="1">Cell membrane</location>
        <topology evidence="1">Multi-pass membrane protein</topology>
    </subcellularLocation>
</comment>
<dbReference type="PRINTS" id="PR01035">
    <property type="entry name" value="TCRTETA"/>
</dbReference>
<keyword evidence="2" id="KW-0813">Transport</keyword>
<feature type="transmembrane region" description="Helical" evidence="6">
    <location>
        <begin position="12"/>
        <end position="33"/>
    </location>
</feature>
<dbReference type="PROSITE" id="PS50850">
    <property type="entry name" value="MFS"/>
    <property type="match status" value="1"/>
</dbReference>
<keyword evidence="3 6" id="KW-0812">Transmembrane</keyword>
<dbReference type="PANTHER" id="PTHR23504:SF115">
    <property type="entry name" value="MULTIDRUG RESISTANCE PROTEIN 2"/>
    <property type="match status" value="1"/>
</dbReference>
<dbReference type="CDD" id="cd17325">
    <property type="entry name" value="MFS_MdtG_SLC18_like"/>
    <property type="match status" value="1"/>
</dbReference>
<sequence length="426" mass="46854">MMELATRNRGAILILMLNIFLAFVGVGLVIPIMPTYMNVLGISGTVVGFLVAVFSLTQFLVAPYAGSWSDLYGRKWVIVIGMLIFAVSEFIFGLANDALLLFLSRMLGGVSVAFIMPAVMAYVVDITSEEERGTGMGWVNAAISTGFIIGPAIGGFLAEYGLRVPFFAAASAAAVAGVVSTILPESLDKSKRLDMMASQKKRTNQMAQLARSYRTPYFTGLVIILIISLGISQYETVLGLFVDHKYGYTPREIAWLIMIGSIIGAVAQLTLFGRLINWIGEKKLSAYCLLLIVVFMVVTLFSFRYWMMVTSVTLVFLAVDFVRPAISTYFSRIAGDDQGFVAGMNASYTSLGNIAGPLLAGALFDIQMNSPFLIGSLIMLAGFLLNLYWIRKERKEHRPVHQSNNHLLDTKTKNYYDEGGRRAYNE</sequence>
<feature type="transmembrane region" description="Helical" evidence="6">
    <location>
        <begin position="215"/>
        <end position="233"/>
    </location>
</feature>
<protein>
    <submittedName>
        <fullName evidence="8">MFS transporter</fullName>
    </submittedName>
</protein>
<dbReference type="SUPFAM" id="SSF103473">
    <property type="entry name" value="MFS general substrate transporter"/>
    <property type="match status" value="1"/>
</dbReference>
<keyword evidence="4 6" id="KW-1133">Transmembrane helix</keyword>
<dbReference type="InterPro" id="IPR036259">
    <property type="entry name" value="MFS_trans_sf"/>
</dbReference>
<feature type="transmembrane region" description="Helical" evidence="6">
    <location>
        <begin position="253"/>
        <end position="272"/>
    </location>
</feature>
<dbReference type="Pfam" id="PF07690">
    <property type="entry name" value="MFS_1"/>
    <property type="match status" value="1"/>
</dbReference>
<dbReference type="GO" id="GO:0005886">
    <property type="term" value="C:plasma membrane"/>
    <property type="evidence" value="ECO:0007669"/>
    <property type="project" value="UniProtKB-SubCell"/>
</dbReference>
<dbReference type="InterPro" id="IPR001958">
    <property type="entry name" value="Tet-R_TetA/multi-R_MdtG-like"/>
</dbReference>
<evidence type="ECO:0000313" key="8">
    <source>
        <dbReference type="EMBL" id="MED5051285.1"/>
    </source>
</evidence>
<evidence type="ECO:0000313" key="9">
    <source>
        <dbReference type="Proteomes" id="UP001339962"/>
    </source>
</evidence>
<evidence type="ECO:0000256" key="1">
    <source>
        <dbReference type="ARBA" id="ARBA00004651"/>
    </source>
</evidence>
<feature type="domain" description="Major facilitator superfamily (MFS) profile" evidence="7">
    <location>
        <begin position="11"/>
        <end position="394"/>
    </location>
</feature>
<feature type="transmembrane region" description="Helical" evidence="6">
    <location>
        <begin position="101"/>
        <end position="124"/>
    </location>
</feature>
<accession>A0ABD5ISK6</accession>
<keyword evidence="5 6" id="KW-0472">Membrane</keyword>
<evidence type="ECO:0000256" key="5">
    <source>
        <dbReference type="ARBA" id="ARBA00023136"/>
    </source>
</evidence>
<evidence type="ECO:0000256" key="6">
    <source>
        <dbReference type="SAM" id="Phobius"/>
    </source>
</evidence>
<name>A0ABD5ISK6_9BACL</name>
<dbReference type="AlphaFoldDB" id="A0ABD5ISK6"/>
<dbReference type="Gene3D" id="1.20.1250.20">
    <property type="entry name" value="MFS general substrate transporter like domains"/>
    <property type="match status" value="1"/>
</dbReference>
<feature type="transmembrane region" description="Helical" evidence="6">
    <location>
        <begin position="284"/>
        <end position="307"/>
    </location>
</feature>
<feature type="transmembrane region" description="Helical" evidence="6">
    <location>
        <begin position="39"/>
        <end position="64"/>
    </location>
</feature>
<evidence type="ECO:0000256" key="2">
    <source>
        <dbReference type="ARBA" id="ARBA00022448"/>
    </source>
</evidence>
<proteinExistence type="predicted"/>
<dbReference type="InterPro" id="IPR011701">
    <property type="entry name" value="MFS"/>
</dbReference>
<feature type="transmembrane region" description="Helical" evidence="6">
    <location>
        <begin position="76"/>
        <end position="95"/>
    </location>
</feature>
<dbReference type="InterPro" id="IPR020846">
    <property type="entry name" value="MFS_dom"/>
</dbReference>